<dbReference type="InterPro" id="IPR016162">
    <property type="entry name" value="Ald_DH_N"/>
</dbReference>
<keyword evidence="5" id="KW-1185">Reference proteome</keyword>
<comment type="similarity">
    <text evidence="1">Belongs to the aldehyde dehydrogenase family.</text>
</comment>
<protein>
    <submittedName>
        <fullName evidence="4">Aldehyde dehydrogenase family protein</fullName>
    </submittedName>
</protein>
<accession>A0ABW4P558</accession>
<evidence type="ECO:0000256" key="2">
    <source>
        <dbReference type="ARBA" id="ARBA00023002"/>
    </source>
</evidence>
<sequence length="486" mass="52211">MSNSEYRMLIDGDLVAAADGQVYDNVNPANEEVIGTAPRAGAADAERAILAARRAFDTTAWSTDIELRRRCLDQLQSALRKHAEELRPIVVAEGGMPVALTHDVAVDGCIEMMSHFINLLDTYEFERIITPIAGDEGAHRVVRREAVGVVAAITPWNYPLFLALGKLAPALAAGNTVVLKPAPDTPWSTLEVGRLILEHTDIPAGVVNIVSTDDNDVAGLLTTHPAVDAVTFTGSTATGRRIMAAAAPTVKRLTLELGGKSSAILLDDADFLTAIPFIAGTTMSHAGQGCGIYSRLLVPRTRLDEAVAVAVGTMGQIPWGDPTDINNYMGPLANKRQYDSVLRYYDIAARDGRVVLGGKASDRFDKGYWVEPTVVTDIDSLSPVPQEEIFGPLLSILPYDTDDEAVAISNNTIYGLAGGVWSADLDHATRVANGMRASSIQINDQMWNHQTAPFGGYKQSGIGREWGVEGLEDLLEVKTIARPAQQ</sequence>
<organism evidence="4 5">
    <name type="scientific">Rhodococcus gannanensis</name>
    <dbReference type="NCBI Taxonomy" id="1960308"/>
    <lineage>
        <taxon>Bacteria</taxon>
        <taxon>Bacillati</taxon>
        <taxon>Actinomycetota</taxon>
        <taxon>Actinomycetes</taxon>
        <taxon>Mycobacteriales</taxon>
        <taxon>Nocardiaceae</taxon>
        <taxon>Rhodococcus</taxon>
    </lineage>
</organism>
<feature type="domain" description="Aldehyde dehydrogenase" evidence="3">
    <location>
        <begin position="18"/>
        <end position="480"/>
    </location>
</feature>
<reference evidence="5" key="1">
    <citation type="journal article" date="2019" name="Int. J. Syst. Evol. Microbiol.">
        <title>The Global Catalogue of Microorganisms (GCM) 10K type strain sequencing project: providing services to taxonomists for standard genome sequencing and annotation.</title>
        <authorList>
            <consortium name="The Broad Institute Genomics Platform"/>
            <consortium name="The Broad Institute Genome Sequencing Center for Infectious Disease"/>
            <person name="Wu L."/>
            <person name="Ma J."/>
        </authorList>
    </citation>
    <scope>NUCLEOTIDE SEQUENCE [LARGE SCALE GENOMIC DNA]</scope>
    <source>
        <strain evidence="5">DT72</strain>
    </source>
</reference>
<keyword evidence="2" id="KW-0560">Oxidoreductase</keyword>
<dbReference type="Gene3D" id="3.40.309.10">
    <property type="entry name" value="Aldehyde Dehydrogenase, Chain A, domain 2"/>
    <property type="match status" value="1"/>
</dbReference>
<dbReference type="CDD" id="cd07089">
    <property type="entry name" value="ALDH_CddD-AldA-like"/>
    <property type="match status" value="1"/>
</dbReference>
<evidence type="ECO:0000313" key="5">
    <source>
        <dbReference type="Proteomes" id="UP001597286"/>
    </source>
</evidence>
<dbReference type="PANTHER" id="PTHR42804">
    <property type="entry name" value="ALDEHYDE DEHYDROGENASE"/>
    <property type="match status" value="1"/>
</dbReference>
<dbReference type="Gene3D" id="3.40.605.10">
    <property type="entry name" value="Aldehyde Dehydrogenase, Chain A, domain 1"/>
    <property type="match status" value="1"/>
</dbReference>
<dbReference type="Proteomes" id="UP001597286">
    <property type="component" value="Unassembled WGS sequence"/>
</dbReference>
<dbReference type="InterPro" id="IPR016163">
    <property type="entry name" value="Ald_DH_C"/>
</dbReference>
<gene>
    <name evidence="4" type="ORF">ACFSJG_10250</name>
</gene>
<dbReference type="InterPro" id="IPR015590">
    <property type="entry name" value="Aldehyde_DH_dom"/>
</dbReference>
<evidence type="ECO:0000313" key="4">
    <source>
        <dbReference type="EMBL" id="MFD1812595.1"/>
    </source>
</evidence>
<dbReference type="SUPFAM" id="SSF53720">
    <property type="entry name" value="ALDH-like"/>
    <property type="match status" value="1"/>
</dbReference>
<dbReference type="InterPro" id="IPR016161">
    <property type="entry name" value="Ald_DH/histidinol_DH"/>
</dbReference>
<evidence type="ECO:0000259" key="3">
    <source>
        <dbReference type="Pfam" id="PF00171"/>
    </source>
</evidence>
<comment type="caution">
    <text evidence="4">The sequence shown here is derived from an EMBL/GenBank/DDBJ whole genome shotgun (WGS) entry which is preliminary data.</text>
</comment>
<proteinExistence type="inferred from homology"/>
<evidence type="ECO:0000256" key="1">
    <source>
        <dbReference type="ARBA" id="ARBA00009986"/>
    </source>
</evidence>
<dbReference type="PANTHER" id="PTHR42804:SF1">
    <property type="entry name" value="ALDEHYDE DEHYDROGENASE-RELATED"/>
    <property type="match status" value="1"/>
</dbReference>
<name>A0ABW4P558_9NOCA</name>
<dbReference type="EMBL" id="JBHUFB010000009">
    <property type="protein sequence ID" value="MFD1812595.1"/>
    <property type="molecule type" value="Genomic_DNA"/>
</dbReference>
<dbReference type="RefSeq" id="WP_378485094.1">
    <property type="nucleotide sequence ID" value="NZ_JBHUFB010000009.1"/>
</dbReference>
<dbReference type="Pfam" id="PF00171">
    <property type="entry name" value="Aldedh"/>
    <property type="match status" value="1"/>
</dbReference>